<protein>
    <submittedName>
        <fullName evidence="2">Branched-chain amino acid transport protein</fullName>
    </submittedName>
</protein>
<feature type="transmembrane region" description="Helical" evidence="1">
    <location>
        <begin position="39"/>
        <end position="58"/>
    </location>
</feature>
<dbReference type="RefSeq" id="WP_189956396.1">
    <property type="nucleotide sequence ID" value="NZ_BMVG01000016.1"/>
</dbReference>
<reference evidence="2" key="1">
    <citation type="journal article" date="2014" name="Int. J. Syst. Evol. Microbiol.">
        <title>Complete genome sequence of Corynebacterium casei LMG S-19264T (=DSM 44701T), isolated from a smear-ripened cheese.</title>
        <authorList>
            <consortium name="US DOE Joint Genome Institute (JGI-PGF)"/>
            <person name="Walter F."/>
            <person name="Albersmeier A."/>
            <person name="Kalinowski J."/>
            <person name="Ruckert C."/>
        </authorList>
    </citation>
    <scope>NUCLEOTIDE SEQUENCE</scope>
    <source>
        <strain evidence="2">JCM 4714</strain>
    </source>
</reference>
<reference evidence="2" key="2">
    <citation type="submission" date="2020-09" db="EMBL/GenBank/DDBJ databases">
        <authorList>
            <person name="Sun Q."/>
            <person name="Ohkuma M."/>
        </authorList>
    </citation>
    <scope>NUCLEOTIDE SEQUENCE</scope>
    <source>
        <strain evidence="2">JCM 4714</strain>
    </source>
</reference>
<dbReference type="PIRSF" id="PIRSF003203">
    <property type="entry name" value="AzlD"/>
    <property type="match status" value="1"/>
</dbReference>
<dbReference type="Pfam" id="PF05437">
    <property type="entry name" value="AzlD"/>
    <property type="match status" value="1"/>
</dbReference>
<keyword evidence="1" id="KW-0472">Membrane</keyword>
<comment type="caution">
    <text evidence="2">The sequence shown here is derived from an EMBL/GenBank/DDBJ whole genome shotgun (WGS) entry which is preliminary data.</text>
</comment>
<evidence type="ECO:0000313" key="2">
    <source>
        <dbReference type="EMBL" id="GHE08207.1"/>
    </source>
</evidence>
<evidence type="ECO:0000256" key="1">
    <source>
        <dbReference type="SAM" id="Phobius"/>
    </source>
</evidence>
<dbReference type="EMBL" id="BMVG01000016">
    <property type="protein sequence ID" value="GHE08207.1"/>
    <property type="molecule type" value="Genomic_DNA"/>
</dbReference>
<dbReference type="Proteomes" id="UP000655443">
    <property type="component" value="Unassembled WGS sequence"/>
</dbReference>
<sequence>MPDTTCLVVAVLVSAAVTWALRVLPFAVVGPLRASPTVQYLSTRIPAGIMVILVVYCLRDTPLTRTAGLSPAAALAVTVGVHLRRRNAPLSILAGTAAHVALASTVFAHRGP</sequence>
<proteinExistence type="predicted"/>
<accession>A0A918YM81</accession>
<dbReference type="AlphaFoldDB" id="A0A918YM81"/>
<keyword evidence="1" id="KW-1133">Transmembrane helix</keyword>
<gene>
    <name evidence="2" type="ORF">GCM10010339_55680</name>
</gene>
<name>A0A918YM81_9ACTN</name>
<keyword evidence="1" id="KW-0812">Transmembrane</keyword>
<dbReference type="InterPro" id="IPR008407">
    <property type="entry name" value="Brnchd-chn_aa_trnsp_AzlD"/>
</dbReference>
<keyword evidence="3" id="KW-1185">Reference proteome</keyword>
<evidence type="ECO:0000313" key="3">
    <source>
        <dbReference type="Proteomes" id="UP000655443"/>
    </source>
</evidence>
<organism evidence="2 3">
    <name type="scientific">Streptomyces alanosinicus</name>
    <dbReference type="NCBI Taxonomy" id="68171"/>
    <lineage>
        <taxon>Bacteria</taxon>
        <taxon>Bacillati</taxon>
        <taxon>Actinomycetota</taxon>
        <taxon>Actinomycetes</taxon>
        <taxon>Kitasatosporales</taxon>
        <taxon>Streptomycetaceae</taxon>
        <taxon>Streptomyces</taxon>
    </lineage>
</organism>